<accession>A0A2N3LK61</accession>
<keyword evidence="3" id="KW-1185">Reference proteome</keyword>
<dbReference type="RefSeq" id="WP_101354387.1">
    <property type="nucleotide sequence ID" value="NZ_PIQO01000007.1"/>
</dbReference>
<organism evidence="2 3">
    <name type="scientific">Heyndrickxia camelliae</name>
    <dbReference type="NCBI Taxonomy" id="1707093"/>
    <lineage>
        <taxon>Bacteria</taxon>
        <taxon>Bacillati</taxon>
        <taxon>Bacillota</taxon>
        <taxon>Bacilli</taxon>
        <taxon>Bacillales</taxon>
        <taxon>Bacillaceae</taxon>
        <taxon>Heyndrickxia</taxon>
    </lineage>
</organism>
<feature type="transmembrane region" description="Helical" evidence="1">
    <location>
        <begin position="147"/>
        <end position="170"/>
    </location>
</feature>
<keyword evidence="1" id="KW-0472">Membrane</keyword>
<feature type="transmembrane region" description="Helical" evidence="1">
    <location>
        <begin position="123"/>
        <end position="141"/>
    </location>
</feature>
<protein>
    <submittedName>
        <fullName evidence="2">Uncharacterized protein</fullName>
    </submittedName>
</protein>
<evidence type="ECO:0000313" key="3">
    <source>
        <dbReference type="Proteomes" id="UP000233440"/>
    </source>
</evidence>
<name>A0A2N3LK61_9BACI</name>
<evidence type="ECO:0000313" key="2">
    <source>
        <dbReference type="EMBL" id="PKR85022.1"/>
    </source>
</evidence>
<sequence>MERELNKIFWGFLIVFINFYLFVINISPNTVGYFIAAAGLSRVNAQSSNFSKAKRWAILLGILSIPNIIKLDDWLKETPSIWSLSYSTIMGLFHMIVVLYILMGIIETTSHNTRLQVGTRNFLKLYLAGSFLSLFFLPFILNVSDNTAIVITLGSAIISIVLEIIFLVLLQRYRSSFILNHHSSSSS</sequence>
<gene>
    <name evidence="2" type="ORF">CWO92_11715</name>
</gene>
<evidence type="ECO:0000256" key="1">
    <source>
        <dbReference type="SAM" id="Phobius"/>
    </source>
</evidence>
<feature type="transmembrane region" description="Helical" evidence="1">
    <location>
        <begin position="81"/>
        <end position="102"/>
    </location>
</feature>
<dbReference type="OrthoDB" id="2596219at2"/>
<keyword evidence="1" id="KW-1133">Transmembrane helix</keyword>
<dbReference type="AlphaFoldDB" id="A0A2N3LK61"/>
<keyword evidence="1" id="KW-0812">Transmembrane</keyword>
<reference evidence="2 3" key="1">
    <citation type="submission" date="2017-11" db="EMBL/GenBank/DDBJ databases">
        <title>Bacillus camelliae sp. nov., isolated from pu'er tea.</title>
        <authorList>
            <person name="Niu L."/>
        </authorList>
    </citation>
    <scope>NUCLEOTIDE SEQUENCE [LARGE SCALE GENOMIC DNA]</scope>
    <source>
        <strain evidence="2 3">7578-1</strain>
    </source>
</reference>
<dbReference type="EMBL" id="PIQO01000007">
    <property type="protein sequence ID" value="PKR85022.1"/>
    <property type="molecule type" value="Genomic_DNA"/>
</dbReference>
<dbReference type="Proteomes" id="UP000233440">
    <property type="component" value="Unassembled WGS sequence"/>
</dbReference>
<comment type="caution">
    <text evidence="2">The sequence shown here is derived from an EMBL/GenBank/DDBJ whole genome shotgun (WGS) entry which is preliminary data.</text>
</comment>
<proteinExistence type="predicted"/>
<feature type="transmembrane region" description="Helical" evidence="1">
    <location>
        <begin position="12"/>
        <end position="41"/>
    </location>
</feature>